<evidence type="ECO:0000313" key="3">
    <source>
        <dbReference type="Proteomes" id="UP001064896"/>
    </source>
</evidence>
<dbReference type="Gene3D" id="3.30.70.100">
    <property type="match status" value="1"/>
</dbReference>
<feature type="domain" description="ABM" evidence="1">
    <location>
        <begin position="5"/>
        <end position="94"/>
    </location>
</feature>
<keyword evidence="2" id="KW-0503">Monooxygenase</keyword>
<evidence type="ECO:0000259" key="1">
    <source>
        <dbReference type="PROSITE" id="PS51725"/>
    </source>
</evidence>
<dbReference type="SUPFAM" id="SSF54909">
    <property type="entry name" value="Dimeric alpha+beta barrel"/>
    <property type="match status" value="1"/>
</dbReference>
<dbReference type="InterPro" id="IPR050744">
    <property type="entry name" value="AI-2_Isomerase_LsrG"/>
</dbReference>
<dbReference type="GO" id="GO:0004497">
    <property type="term" value="F:monooxygenase activity"/>
    <property type="evidence" value="ECO:0007669"/>
    <property type="project" value="UniProtKB-KW"/>
</dbReference>
<dbReference type="Pfam" id="PF03992">
    <property type="entry name" value="ABM"/>
    <property type="match status" value="1"/>
</dbReference>
<evidence type="ECO:0000313" key="2">
    <source>
        <dbReference type="EMBL" id="BCD83857.1"/>
    </source>
</evidence>
<dbReference type="InterPro" id="IPR011008">
    <property type="entry name" value="Dimeric_a/b-barrel"/>
</dbReference>
<dbReference type="EMBL" id="AP023081">
    <property type="protein sequence ID" value="BCD83857.1"/>
    <property type="molecule type" value="Genomic_DNA"/>
</dbReference>
<gene>
    <name evidence="2" type="ORF">PSm6_02640</name>
</gene>
<dbReference type="Proteomes" id="UP001064896">
    <property type="component" value="Chromosome"/>
</dbReference>
<accession>A0ABM7L2V9</accession>
<reference evidence="2" key="1">
    <citation type="submission" date="2020-05" db="EMBL/GenBank/DDBJ databases">
        <title>Complete genome sequence of Pseudomonas sp. Sm006.</title>
        <authorList>
            <person name="Takeuchi K."/>
            <person name="Someya N."/>
        </authorList>
    </citation>
    <scope>NUCLEOTIDE SEQUENCE</scope>
    <source>
        <strain evidence="2">Sm006</strain>
    </source>
</reference>
<dbReference type="PANTHER" id="PTHR33336">
    <property type="entry name" value="QUINOL MONOOXYGENASE YGIN-RELATED"/>
    <property type="match status" value="1"/>
</dbReference>
<dbReference type="PROSITE" id="PS51725">
    <property type="entry name" value="ABM"/>
    <property type="match status" value="1"/>
</dbReference>
<sequence length="106" mass="12447">MSDTCAFILHAQLRPERADAFEALFRAYVEPSRAEAGCIEYHMLRDARDPTLFIFFEVWRSRADLERHSALPHMQAFHERRMEFLVRDFEIREIEMLSAAAMVKAG</sequence>
<dbReference type="PANTHER" id="PTHR33336:SF3">
    <property type="entry name" value="ABM DOMAIN-CONTAINING PROTEIN"/>
    <property type="match status" value="1"/>
</dbReference>
<proteinExistence type="predicted"/>
<keyword evidence="3" id="KW-1185">Reference proteome</keyword>
<keyword evidence="2" id="KW-0560">Oxidoreductase</keyword>
<dbReference type="InterPro" id="IPR007138">
    <property type="entry name" value="ABM_dom"/>
</dbReference>
<name>A0ABM7L2V9_9PSED</name>
<dbReference type="RefSeq" id="WP_184487945.1">
    <property type="nucleotide sequence ID" value="NZ_AP023081.1"/>
</dbReference>
<protein>
    <submittedName>
        <fullName evidence="2">Antibiotic biosynthesis monooxygenase</fullName>
    </submittedName>
</protein>
<organism evidence="2 3">
    <name type="scientific">Pseudomonas solani</name>
    <dbReference type="NCBI Taxonomy" id="2731552"/>
    <lineage>
        <taxon>Bacteria</taxon>
        <taxon>Pseudomonadati</taxon>
        <taxon>Pseudomonadota</taxon>
        <taxon>Gammaproteobacteria</taxon>
        <taxon>Pseudomonadales</taxon>
        <taxon>Pseudomonadaceae</taxon>
        <taxon>Pseudomonas</taxon>
    </lineage>
</organism>